<evidence type="ECO:0000256" key="1">
    <source>
        <dbReference type="ARBA" id="ARBA00004418"/>
    </source>
</evidence>
<name>A0A1W2EDV1_9RHOB</name>
<feature type="chain" id="PRO_5012822848" evidence="3">
    <location>
        <begin position="27"/>
        <end position="441"/>
    </location>
</feature>
<dbReference type="EMBL" id="FWYD01000027">
    <property type="protein sequence ID" value="SMD07913.1"/>
    <property type="molecule type" value="Genomic_DNA"/>
</dbReference>
<dbReference type="PROSITE" id="PS51318">
    <property type="entry name" value="TAT"/>
    <property type="match status" value="1"/>
</dbReference>
<comment type="subcellular location">
    <subcellularLocation>
        <location evidence="1">Periplasm</location>
    </subcellularLocation>
</comment>
<keyword evidence="3" id="KW-0732">Signal</keyword>
<dbReference type="InterPro" id="IPR006311">
    <property type="entry name" value="TAT_signal"/>
</dbReference>
<protein>
    <submittedName>
        <fullName evidence="4">Carbohydrate ABC transporter substrate-binding protein, CUT1 family</fullName>
    </submittedName>
</protein>
<proteinExistence type="inferred from homology"/>
<dbReference type="AlphaFoldDB" id="A0A1W2EDV1"/>
<organism evidence="4 5">
    <name type="scientific">Primorskyibacter flagellatus</name>
    <dbReference type="NCBI Taxonomy" id="1387277"/>
    <lineage>
        <taxon>Bacteria</taxon>
        <taxon>Pseudomonadati</taxon>
        <taxon>Pseudomonadota</taxon>
        <taxon>Alphaproteobacteria</taxon>
        <taxon>Rhodobacterales</taxon>
        <taxon>Roseobacteraceae</taxon>
        <taxon>Primorskyibacter</taxon>
    </lineage>
</organism>
<dbReference type="Gene3D" id="3.40.190.10">
    <property type="entry name" value="Periplasmic binding protein-like II"/>
    <property type="match status" value="2"/>
</dbReference>
<gene>
    <name evidence="4" type="ORF">SAMN06295998_1278</name>
</gene>
<dbReference type="Proteomes" id="UP000192330">
    <property type="component" value="Unassembled WGS sequence"/>
</dbReference>
<evidence type="ECO:0000313" key="5">
    <source>
        <dbReference type="Proteomes" id="UP000192330"/>
    </source>
</evidence>
<sequence length="441" mass="47976">MKLNRRTFLGSSAVAALMATTQQSWALSAEELSLKSGKPYAGTTINVMLPNAGQYRAQKKRLGELEELTGIKVVHTYVPYGQLLDKITAEAIAGNDDYDLVTYQDTWGPALTPYLDPLDDLVAADGFDMSNYPQVFVECSQYKDTLYGLPVRGQAQLLFYRKDLFEAAGVAPPTTIDEMVEAAKTVQESSGISGIAMDYGKGNGFQNLFSWMNYMRGHKAELLDADGNVAFNSEAGVEATKDYLRPLTEGIANPGSVQFVEGDKVTSFAEGNSAMLMVWWWGYARLTGESSSLTPEQVGFVPVPGFGNDTKAGIGQCMPFGIFKLSKNKEAAWEVLKWMAAPYLEVDIATDKSDPDTNEIIVVHTSSLKDSAVNEANFGVQEVGYESLENARAMPMLKTWPQVASVLEATISDIAANGTDVKTALDAAATQVQRIVDRNPE</sequence>
<evidence type="ECO:0000313" key="4">
    <source>
        <dbReference type="EMBL" id="SMD07913.1"/>
    </source>
</evidence>
<feature type="signal peptide" evidence="3">
    <location>
        <begin position="1"/>
        <end position="26"/>
    </location>
</feature>
<dbReference type="Pfam" id="PF01547">
    <property type="entry name" value="SBP_bac_1"/>
    <property type="match status" value="1"/>
</dbReference>
<evidence type="ECO:0000256" key="2">
    <source>
        <dbReference type="ARBA" id="ARBA00008520"/>
    </source>
</evidence>
<reference evidence="4 5" key="1">
    <citation type="submission" date="2017-04" db="EMBL/GenBank/DDBJ databases">
        <authorList>
            <person name="Afonso C.L."/>
            <person name="Miller P.J."/>
            <person name="Scott M.A."/>
            <person name="Spackman E."/>
            <person name="Goraichik I."/>
            <person name="Dimitrov K.M."/>
            <person name="Suarez D.L."/>
            <person name="Swayne D.E."/>
        </authorList>
    </citation>
    <scope>NUCLEOTIDE SEQUENCE [LARGE SCALE GENOMIC DNA]</scope>
    <source>
        <strain evidence="4 5">CGMCC 1.12644</strain>
    </source>
</reference>
<dbReference type="InterPro" id="IPR050490">
    <property type="entry name" value="Bact_solute-bd_prot1"/>
</dbReference>
<keyword evidence="5" id="KW-1185">Reference proteome</keyword>
<evidence type="ECO:0000256" key="3">
    <source>
        <dbReference type="SAM" id="SignalP"/>
    </source>
</evidence>
<dbReference type="CDD" id="cd13585">
    <property type="entry name" value="PBP2_TMBP_like"/>
    <property type="match status" value="1"/>
</dbReference>
<accession>A0A1W2EDV1</accession>
<dbReference type="RefSeq" id="WP_218673263.1">
    <property type="nucleotide sequence ID" value="NZ_FWYD01000027.1"/>
</dbReference>
<comment type="similarity">
    <text evidence="2">Belongs to the bacterial solute-binding protein 1 family.</text>
</comment>
<dbReference type="GO" id="GO:0042597">
    <property type="term" value="C:periplasmic space"/>
    <property type="evidence" value="ECO:0007669"/>
    <property type="project" value="UniProtKB-SubCell"/>
</dbReference>
<dbReference type="PANTHER" id="PTHR43649">
    <property type="entry name" value="ARABINOSE-BINDING PROTEIN-RELATED"/>
    <property type="match status" value="1"/>
</dbReference>
<dbReference type="InterPro" id="IPR006059">
    <property type="entry name" value="SBP"/>
</dbReference>
<dbReference type="STRING" id="1387277.SAMN06295998_1278"/>
<dbReference type="PANTHER" id="PTHR43649:SF12">
    <property type="entry name" value="DIACETYLCHITOBIOSE BINDING PROTEIN DASA"/>
    <property type="match status" value="1"/>
</dbReference>
<dbReference type="SUPFAM" id="SSF53850">
    <property type="entry name" value="Periplasmic binding protein-like II"/>
    <property type="match status" value="1"/>
</dbReference>